<dbReference type="InterPro" id="IPR035105">
    <property type="entry name" value="Deoxycytidylate_deaminase_dom"/>
</dbReference>
<evidence type="ECO:0000256" key="1">
    <source>
        <dbReference type="ARBA" id="ARBA00001947"/>
    </source>
</evidence>
<dbReference type="Gene3D" id="3.40.140.10">
    <property type="entry name" value="Cytidine Deaminase, domain 2"/>
    <property type="match status" value="1"/>
</dbReference>
<dbReference type="GO" id="GO:0008270">
    <property type="term" value="F:zinc ion binding"/>
    <property type="evidence" value="ECO:0007669"/>
    <property type="project" value="InterPro"/>
</dbReference>
<dbReference type="PROSITE" id="PS00903">
    <property type="entry name" value="CYT_DCMP_DEAMINASES_1"/>
    <property type="match status" value="1"/>
</dbReference>
<evidence type="ECO:0000313" key="8">
    <source>
        <dbReference type="Proteomes" id="UP001142175"/>
    </source>
</evidence>
<protein>
    <submittedName>
        <fullName evidence="7">dCMP deaminase family protein</fullName>
    </submittedName>
</protein>
<dbReference type="Proteomes" id="UP001142175">
    <property type="component" value="Unassembled WGS sequence"/>
</dbReference>
<dbReference type="AlphaFoldDB" id="A0A9X2T086"/>
<evidence type="ECO:0000256" key="4">
    <source>
        <dbReference type="ARBA" id="ARBA00022801"/>
    </source>
</evidence>
<dbReference type="InterPro" id="IPR016192">
    <property type="entry name" value="APOBEC/CMP_deaminase_Zn-bd"/>
</dbReference>
<dbReference type="RefSeq" id="WP_258425224.1">
    <property type="nucleotide sequence ID" value="NZ_JANSUY010000029.1"/>
</dbReference>
<dbReference type="PANTHER" id="PTHR11086:SF18">
    <property type="entry name" value="DEOXYCYTIDYLATE DEAMINASE"/>
    <property type="match status" value="1"/>
</dbReference>
<dbReference type="InterPro" id="IPR002125">
    <property type="entry name" value="CMP_dCMP_dom"/>
</dbReference>
<dbReference type="GO" id="GO:0004132">
    <property type="term" value="F:dCMP deaminase activity"/>
    <property type="evidence" value="ECO:0007669"/>
    <property type="project" value="TreeGrafter"/>
</dbReference>
<dbReference type="InterPro" id="IPR016193">
    <property type="entry name" value="Cytidine_deaminase-like"/>
</dbReference>
<proteinExistence type="inferred from homology"/>
<comment type="caution">
    <text evidence="7">The sequence shown here is derived from an EMBL/GenBank/DDBJ whole genome shotgun (WGS) entry which is preliminary data.</text>
</comment>
<accession>A0A9X2T086</accession>
<reference evidence="7" key="1">
    <citation type="submission" date="2022-08" db="EMBL/GenBank/DDBJ databases">
        <authorList>
            <person name="Zhang D."/>
        </authorList>
    </citation>
    <scope>NUCLEOTIDE SEQUENCE</scope>
    <source>
        <strain evidence="7">XJ19-11</strain>
    </source>
</reference>
<keyword evidence="3" id="KW-0479">Metal-binding</keyword>
<keyword evidence="5" id="KW-0862">Zinc</keyword>
<feature type="domain" description="CMP/dCMP-type deaminase" evidence="6">
    <location>
        <begin position="8"/>
        <end position="135"/>
    </location>
</feature>
<keyword evidence="8" id="KW-1185">Reference proteome</keyword>
<evidence type="ECO:0000256" key="2">
    <source>
        <dbReference type="ARBA" id="ARBA00006576"/>
    </source>
</evidence>
<organism evidence="7 8">
    <name type="scientific">Aquiflexum gelatinilyticum</name>
    <dbReference type="NCBI Taxonomy" id="2961943"/>
    <lineage>
        <taxon>Bacteria</taxon>
        <taxon>Pseudomonadati</taxon>
        <taxon>Bacteroidota</taxon>
        <taxon>Cytophagia</taxon>
        <taxon>Cytophagales</taxon>
        <taxon>Cyclobacteriaceae</taxon>
        <taxon>Aquiflexum</taxon>
    </lineage>
</organism>
<evidence type="ECO:0000259" key="6">
    <source>
        <dbReference type="PROSITE" id="PS51747"/>
    </source>
</evidence>
<evidence type="ECO:0000256" key="5">
    <source>
        <dbReference type="ARBA" id="ARBA00022833"/>
    </source>
</evidence>
<name>A0A9X2T086_9BACT</name>
<keyword evidence="4" id="KW-0378">Hydrolase</keyword>
<comment type="similarity">
    <text evidence="2">Belongs to the cytidine and deoxycytidylate deaminase family.</text>
</comment>
<dbReference type="SUPFAM" id="SSF53927">
    <property type="entry name" value="Cytidine deaminase-like"/>
    <property type="match status" value="1"/>
</dbReference>
<dbReference type="CDD" id="cd01286">
    <property type="entry name" value="deoxycytidylate_deaminase"/>
    <property type="match status" value="1"/>
</dbReference>
<dbReference type="PANTHER" id="PTHR11086">
    <property type="entry name" value="DEOXYCYTIDYLATE DEAMINASE-RELATED"/>
    <property type="match status" value="1"/>
</dbReference>
<evidence type="ECO:0000256" key="3">
    <source>
        <dbReference type="ARBA" id="ARBA00022723"/>
    </source>
</evidence>
<dbReference type="Pfam" id="PF00383">
    <property type="entry name" value="dCMP_cyt_deam_1"/>
    <property type="match status" value="1"/>
</dbReference>
<evidence type="ECO:0000313" key="7">
    <source>
        <dbReference type="EMBL" id="MCR9017389.1"/>
    </source>
</evidence>
<dbReference type="InterPro" id="IPR015517">
    <property type="entry name" value="dCMP_deaminase-rel"/>
</dbReference>
<dbReference type="EMBL" id="JANSUY010000029">
    <property type="protein sequence ID" value="MCR9017389.1"/>
    <property type="molecule type" value="Genomic_DNA"/>
</dbReference>
<sequence>MKNPDRPHFDDIYMELAVNLAKRSHCIKKHVGAVLTKDTRIISIGYNGPPAGTHNCDEEFPDTGCARDSKGSCTLALHAEQNAILYAVKNSTSVEGSTLYVTLAPCLACARIIFSMGIAKVVYMYSYAEYKGLPFDEGLEFLKKFGVEVFKYDKEVIFEDPLI</sequence>
<dbReference type="PROSITE" id="PS51747">
    <property type="entry name" value="CYT_DCMP_DEAMINASES_2"/>
    <property type="match status" value="1"/>
</dbReference>
<gene>
    <name evidence="7" type="ORF">NU887_20300</name>
</gene>
<comment type="cofactor">
    <cofactor evidence="1">
        <name>Zn(2+)</name>
        <dbReference type="ChEBI" id="CHEBI:29105"/>
    </cofactor>
</comment>
<dbReference type="GO" id="GO:0005737">
    <property type="term" value="C:cytoplasm"/>
    <property type="evidence" value="ECO:0007669"/>
    <property type="project" value="TreeGrafter"/>
</dbReference>